<feature type="active site" evidence="4">
    <location>
        <position position="36"/>
    </location>
</feature>
<dbReference type="InterPro" id="IPR036046">
    <property type="entry name" value="Acylphosphatase-like_dom_sf"/>
</dbReference>
<gene>
    <name evidence="8" type="ordered locus">CTN_1147</name>
</gene>
<evidence type="ECO:0000256" key="3">
    <source>
        <dbReference type="ARBA" id="ARBA00047645"/>
    </source>
</evidence>
<comment type="catalytic activity">
    <reaction evidence="3 4 5">
        <text>an acyl phosphate + H2O = a carboxylate + phosphate + H(+)</text>
        <dbReference type="Rhea" id="RHEA:14965"/>
        <dbReference type="ChEBI" id="CHEBI:15377"/>
        <dbReference type="ChEBI" id="CHEBI:15378"/>
        <dbReference type="ChEBI" id="CHEBI:29067"/>
        <dbReference type="ChEBI" id="CHEBI:43474"/>
        <dbReference type="ChEBI" id="CHEBI:59918"/>
        <dbReference type="EC" id="3.6.1.7"/>
    </reaction>
</comment>
<dbReference type="InterPro" id="IPR017968">
    <property type="entry name" value="Acylphosphatase_CS"/>
</dbReference>
<dbReference type="Pfam" id="PF00708">
    <property type="entry name" value="Acylphosphatase"/>
    <property type="match status" value="1"/>
</dbReference>
<sequence>MKALKIRVEGIVQGVGFRYFTRRIARTLGIKGYVMNMDDGSVFIHAEGEEEKLRRFLNEVSKGPPAAVVTNISVEETSPEGYEDFAIRYY</sequence>
<dbReference type="AlphaFoldDB" id="B9K8P0"/>
<dbReference type="KEGG" id="tna:CTN_1147"/>
<dbReference type="STRING" id="309803.CTN_1147"/>
<dbReference type="RefSeq" id="WP_015919638.1">
    <property type="nucleotide sequence ID" value="NC_011978.1"/>
</dbReference>
<evidence type="ECO:0000256" key="4">
    <source>
        <dbReference type="PROSITE-ProRule" id="PRU00520"/>
    </source>
</evidence>
<keyword evidence="9" id="KW-1185">Reference proteome</keyword>
<dbReference type="Gene3D" id="3.30.70.100">
    <property type="match status" value="1"/>
</dbReference>
<comment type="similarity">
    <text evidence="1 6">Belongs to the acylphosphatase family.</text>
</comment>
<evidence type="ECO:0000256" key="5">
    <source>
        <dbReference type="RuleBase" id="RU000553"/>
    </source>
</evidence>
<dbReference type="GO" id="GO:0003998">
    <property type="term" value="F:acylphosphatase activity"/>
    <property type="evidence" value="ECO:0007669"/>
    <property type="project" value="UniProtKB-EC"/>
</dbReference>
<dbReference type="EMBL" id="CP000916">
    <property type="protein sequence ID" value="ACM23323.1"/>
    <property type="molecule type" value="Genomic_DNA"/>
</dbReference>
<dbReference type="InterPro" id="IPR020456">
    <property type="entry name" value="Acylphosphatase"/>
</dbReference>
<proteinExistence type="inferred from homology"/>
<keyword evidence="4 5" id="KW-0378">Hydrolase</keyword>
<dbReference type="PROSITE" id="PS00151">
    <property type="entry name" value="ACYLPHOSPHATASE_2"/>
    <property type="match status" value="1"/>
</dbReference>
<dbReference type="PANTHER" id="PTHR47268:SF4">
    <property type="entry name" value="ACYLPHOSPHATASE"/>
    <property type="match status" value="1"/>
</dbReference>
<dbReference type="Proteomes" id="UP000000445">
    <property type="component" value="Chromosome"/>
</dbReference>
<feature type="domain" description="Acylphosphatase-like" evidence="7">
    <location>
        <begin position="3"/>
        <end position="89"/>
    </location>
</feature>
<accession>B9K8P0</accession>
<evidence type="ECO:0000256" key="6">
    <source>
        <dbReference type="RuleBase" id="RU004168"/>
    </source>
</evidence>
<evidence type="ECO:0000313" key="8">
    <source>
        <dbReference type="EMBL" id="ACM23323.1"/>
    </source>
</evidence>
<dbReference type="InterPro" id="IPR001792">
    <property type="entry name" value="Acylphosphatase-like_dom"/>
</dbReference>
<dbReference type="NCBIfam" id="NF011009">
    <property type="entry name" value="PRK14435.1"/>
    <property type="match status" value="1"/>
</dbReference>
<evidence type="ECO:0000313" key="9">
    <source>
        <dbReference type="Proteomes" id="UP000000445"/>
    </source>
</evidence>
<dbReference type="HOGENOM" id="CLU_141932_2_1_0"/>
<dbReference type="PANTHER" id="PTHR47268">
    <property type="entry name" value="ACYLPHOSPHATASE"/>
    <property type="match status" value="1"/>
</dbReference>
<name>B9K8P0_THENN</name>
<dbReference type="PROSITE" id="PS00150">
    <property type="entry name" value="ACYLPHOSPHATASE_1"/>
    <property type="match status" value="1"/>
</dbReference>
<evidence type="ECO:0000256" key="2">
    <source>
        <dbReference type="ARBA" id="ARBA00012150"/>
    </source>
</evidence>
<dbReference type="SUPFAM" id="SSF54975">
    <property type="entry name" value="Acylphosphatase/BLUF domain-like"/>
    <property type="match status" value="1"/>
</dbReference>
<evidence type="ECO:0000259" key="7">
    <source>
        <dbReference type="PROSITE" id="PS51160"/>
    </source>
</evidence>
<reference evidence="8 9" key="1">
    <citation type="journal article" date="2009" name="Biosci. Biotechnol. Biochem.">
        <title>WeGAS: a web-based microbial genome annotation system.</title>
        <authorList>
            <person name="Lee D."/>
            <person name="Seo H."/>
            <person name="Park C."/>
            <person name="Park K."/>
        </authorList>
    </citation>
    <scope>NUCLEOTIDE SEQUENCE [LARGE SCALE GENOMIC DNA]</scope>
    <source>
        <strain evidence="9">ATCC 49049 / DSM 4359 / NBRC 107923 / NS-E</strain>
    </source>
</reference>
<dbReference type="EC" id="3.6.1.7" evidence="2 4"/>
<organism evidence="8 9">
    <name type="scientific">Thermotoga neapolitana (strain ATCC 49049 / DSM 4359 / NBRC 107923 / NS-E)</name>
    <dbReference type="NCBI Taxonomy" id="309803"/>
    <lineage>
        <taxon>Bacteria</taxon>
        <taxon>Thermotogati</taxon>
        <taxon>Thermotogota</taxon>
        <taxon>Thermotogae</taxon>
        <taxon>Thermotogales</taxon>
        <taxon>Thermotogaceae</taxon>
        <taxon>Thermotoga</taxon>
    </lineage>
</organism>
<dbReference type="PROSITE" id="PS51160">
    <property type="entry name" value="ACYLPHOSPHATASE_3"/>
    <property type="match status" value="1"/>
</dbReference>
<feature type="active site" evidence="4">
    <location>
        <position position="18"/>
    </location>
</feature>
<protein>
    <recommendedName>
        <fullName evidence="2 4">Acylphosphatase</fullName>
        <ecNumber evidence="2 4">3.6.1.7</ecNumber>
    </recommendedName>
</protein>
<dbReference type="eggNOG" id="COG1254">
    <property type="taxonomic scope" value="Bacteria"/>
</dbReference>
<evidence type="ECO:0000256" key="1">
    <source>
        <dbReference type="ARBA" id="ARBA00005614"/>
    </source>
</evidence>